<dbReference type="Pfam" id="PF14907">
    <property type="entry name" value="NTP_transf_5"/>
    <property type="match status" value="1"/>
</dbReference>
<comment type="caution">
    <text evidence="1">The sequence shown here is derived from an EMBL/GenBank/DDBJ whole genome shotgun (WGS) entry which is preliminary data.</text>
</comment>
<evidence type="ECO:0000313" key="1">
    <source>
        <dbReference type="EMBL" id="MBD2691960.1"/>
    </source>
</evidence>
<reference evidence="1 2" key="1">
    <citation type="journal article" date="2020" name="ISME J.">
        <title>Comparative genomics reveals insights into cyanobacterial evolution and habitat adaptation.</title>
        <authorList>
            <person name="Chen M.Y."/>
            <person name="Teng W.K."/>
            <person name="Zhao L."/>
            <person name="Hu C.X."/>
            <person name="Zhou Y.K."/>
            <person name="Han B.P."/>
            <person name="Song L.R."/>
            <person name="Shu W.S."/>
        </authorList>
    </citation>
    <scope>NUCLEOTIDE SEQUENCE [LARGE SCALE GENOMIC DNA]</scope>
    <source>
        <strain evidence="1 2">FACHB-362</strain>
    </source>
</reference>
<name>A0ABR8J1H7_9NOST</name>
<protein>
    <submittedName>
        <fullName evidence="1">Nucleotidyltransferase family protein</fullName>
    </submittedName>
</protein>
<dbReference type="EMBL" id="JACJTQ010000010">
    <property type="protein sequence ID" value="MBD2691960.1"/>
    <property type="molecule type" value="Genomic_DNA"/>
</dbReference>
<evidence type="ECO:0000313" key="2">
    <source>
        <dbReference type="Proteomes" id="UP000660381"/>
    </source>
</evidence>
<keyword evidence="2" id="KW-1185">Reference proteome</keyword>
<gene>
    <name evidence="1" type="ORF">H6G68_09350</name>
</gene>
<dbReference type="RefSeq" id="WP_190906383.1">
    <property type="nucleotide sequence ID" value="NZ_JACJTQ010000010.1"/>
</dbReference>
<accession>A0ABR8J1H7</accession>
<proteinExistence type="predicted"/>
<organism evidence="1 2">
    <name type="scientific">Anabaena catenula FACHB-362</name>
    <dbReference type="NCBI Taxonomy" id="2692877"/>
    <lineage>
        <taxon>Bacteria</taxon>
        <taxon>Bacillati</taxon>
        <taxon>Cyanobacteriota</taxon>
        <taxon>Cyanophyceae</taxon>
        <taxon>Nostocales</taxon>
        <taxon>Nostocaceae</taxon>
        <taxon>Anabaena</taxon>
    </lineage>
</organism>
<sequence length="411" mass="46605">MYKTTIQSALVKASPEIEVLLCCAKTQIESETAEHIRSILSENINWGKLIEMAQHQKVLPLLYFSLSSTFSEVVPKAILSKLRMEFLAQTRRSLLLSGELVKLLNLFAAEKISALPFKGPVLAASAYGNLSLRQFSDLDILVHPKDIEKAKQIFLSQGYSQKIERIEVTEAQKAAFVRSQSIYKLVREAAYPFIHPETELVVELHWGVMPNYFSFPIDSEALWQDLESVTIAGQSVPNLSPENTLLMLAGHGTKDCWTNLARICDVAELIRSHPQLNWEKLLEQASIKGGQRILFLALTLARNLLGTALPDEVWQKIQTDPKVSLLAVEVSQILFQKTDGSFQDGRVTRFHLSVRERLQDKILYCWCLVTTPTTSDWLILPLAEFPAFIYYLLRPIRLVREQVLKKINQNS</sequence>
<dbReference type="InterPro" id="IPR039498">
    <property type="entry name" value="NTP_transf_5"/>
</dbReference>
<dbReference type="Proteomes" id="UP000660381">
    <property type="component" value="Unassembled WGS sequence"/>
</dbReference>